<dbReference type="NCBIfam" id="NF006586">
    <property type="entry name" value="PRK09112.1"/>
    <property type="match status" value="1"/>
</dbReference>
<name>A0A0M6XZB0_9HYPH</name>
<dbReference type="AlphaFoldDB" id="A0A0M6XZB0"/>
<dbReference type="GO" id="GO:0003887">
    <property type="term" value="F:DNA-directed DNA polymerase activity"/>
    <property type="evidence" value="ECO:0007669"/>
    <property type="project" value="UniProtKB-EC"/>
</dbReference>
<keyword evidence="1" id="KW-0548">Nucleotidyltransferase</keyword>
<protein>
    <submittedName>
        <fullName evidence="1">DNA polymerase III subunit gamma/tau</fullName>
        <ecNumber evidence="1">2.7.7.7</ecNumber>
    </submittedName>
</protein>
<evidence type="ECO:0000313" key="2">
    <source>
        <dbReference type="Proteomes" id="UP000048926"/>
    </source>
</evidence>
<dbReference type="PANTHER" id="PTHR11669:SF8">
    <property type="entry name" value="DNA POLYMERASE III SUBUNIT DELTA"/>
    <property type="match status" value="1"/>
</dbReference>
<dbReference type="NCBIfam" id="NF005677">
    <property type="entry name" value="PRK07471.1"/>
    <property type="match status" value="1"/>
</dbReference>
<dbReference type="GO" id="GO:0006261">
    <property type="term" value="P:DNA-templated DNA replication"/>
    <property type="evidence" value="ECO:0007669"/>
    <property type="project" value="TreeGrafter"/>
</dbReference>
<proteinExistence type="predicted"/>
<dbReference type="Gene3D" id="3.40.50.300">
    <property type="entry name" value="P-loop containing nucleotide triphosphate hydrolases"/>
    <property type="match status" value="1"/>
</dbReference>
<dbReference type="Proteomes" id="UP000048926">
    <property type="component" value="Unassembled WGS sequence"/>
</dbReference>
<dbReference type="OrthoDB" id="9811073at2"/>
<accession>A0A0M6XZB0</accession>
<evidence type="ECO:0000313" key="1">
    <source>
        <dbReference type="EMBL" id="CTQ42326.1"/>
    </source>
</evidence>
<keyword evidence="1" id="KW-0808">Transferase</keyword>
<dbReference type="STRING" id="187304.B0E33_26385"/>
<dbReference type="Pfam" id="PF13177">
    <property type="entry name" value="DNA_pol3_delta2"/>
    <property type="match status" value="1"/>
</dbReference>
<sequence length="353" mass="38957">MARANAPIDIPEVDALPGYPLPHERDILIGHTKTEQALLDAYRSERLHHAWILGGPKGIGKATLAFRFARFVIANPDRFGQQVAAARDLAVAPDHPVSRQLKAGGHPNILHLRRPWDEKSKRFKADLPVDEVRRTVSFFGTTASAKAWRICIVDAADDMNISSANALLKILEEPPQRCLFLVLSHAPGRLLPTIRSRCRRLDLDPLSEQEVGRGLQDLSGGSVASADDLRELAQTADGSLRSAITLLSGDGLAIAKGVRQLADRPQQLDLAAAHALADLVAARGQSDNWESFQHIVQIWLHDRMRRDLGKGVRDAHGIVEIWEKMNKAIRDADALNLDKKQVVLDFFFALRAA</sequence>
<reference evidence="2" key="1">
    <citation type="submission" date="2015-07" db="EMBL/GenBank/DDBJ databases">
        <authorList>
            <person name="Rodrigo-Torres Lidia"/>
            <person name="Arahal R.David."/>
        </authorList>
    </citation>
    <scope>NUCLEOTIDE SEQUENCE [LARGE SCALE GENOMIC DNA]</scope>
    <source>
        <strain evidence="2">CECT 4801</strain>
    </source>
</reference>
<dbReference type="EMBL" id="CXST01000001">
    <property type="protein sequence ID" value="CTQ42326.1"/>
    <property type="molecule type" value="Genomic_DNA"/>
</dbReference>
<dbReference type="RefSeq" id="WP_055654337.1">
    <property type="nucleotide sequence ID" value="NZ_CXST01000001.1"/>
</dbReference>
<organism evidence="1 2">
    <name type="scientific">Roseibium aggregatum</name>
    <dbReference type="NCBI Taxonomy" id="187304"/>
    <lineage>
        <taxon>Bacteria</taxon>
        <taxon>Pseudomonadati</taxon>
        <taxon>Pseudomonadota</taxon>
        <taxon>Alphaproteobacteria</taxon>
        <taxon>Hyphomicrobiales</taxon>
        <taxon>Stappiaceae</taxon>
        <taxon>Roseibium</taxon>
    </lineage>
</organism>
<keyword evidence="2" id="KW-1185">Reference proteome</keyword>
<gene>
    <name evidence="1" type="primary">dnaX_1</name>
    <name evidence="1" type="ORF">LAL4801_00753</name>
</gene>
<dbReference type="GO" id="GO:0009360">
    <property type="term" value="C:DNA polymerase III complex"/>
    <property type="evidence" value="ECO:0007669"/>
    <property type="project" value="TreeGrafter"/>
</dbReference>
<dbReference type="InterPro" id="IPR050238">
    <property type="entry name" value="DNA_Rep/Repair_Clamp_Loader"/>
</dbReference>
<dbReference type="PANTHER" id="PTHR11669">
    <property type="entry name" value="REPLICATION FACTOR C / DNA POLYMERASE III GAMMA-TAU SUBUNIT"/>
    <property type="match status" value="1"/>
</dbReference>
<dbReference type="InterPro" id="IPR027417">
    <property type="entry name" value="P-loop_NTPase"/>
</dbReference>
<dbReference type="EC" id="2.7.7.7" evidence="1"/>
<dbReference type="SUPFAM" id="SSF52540">
    <property type="entry name" value="P-loop containing nucleoside triphosphate hydrolases"/>
    <property type="match status" value="1"/>
</dbReference>